<dbReference type="EMBL" id="JAATIP010000305">
    <property type="protein sequence ID" value="KAF4352819.1"/>
    <property type="molecule type" value="Genomic_DNA"/>
</dbReference>
<gene>
    <name evidence="8" type="ORF">F8388_026361</name>
</gene>
<feature type="transmembrane region" description="Helical" evidence="6">
    <location>
        <begin position="70"/>
        <end position="90"/>
    </location>
</feature>
<dbReference type="SUPFAM" id="SSF103481">
    <property type="entry name" value="Multidrug resistance efflux transporter EmrE"/>
    <property type="match status" value="2"/>
</dbReference>
<feature type="transmembrane region" description="Helical" evidence="6">
    <location>
        <begin position="102"/>
        <end position="122"/>
    </location>
</feature>
<feature type="transmembrane region" description="Helical" evidence="6">
    <location>
        <begin position="180"/>
        <end position="200"/>
    </location>
</feature>
<dbReference type="InterPro" id="IPR037185">
    <property type="entry name" value="EmrE-like"/>
</dbReference>
<dbReference type="Proteomes" id="UP000525078">
    <property type="component" value="Unassembled WGS sequence"/>
</dbReference>
<proteinExistence type="inferred from homology"/>
<accession>A0A7J6E583</accession>
<name>A0A7J6E583_CANSA</name>
<comment type="similarity">
    <text evidence="2 6">Belongs to the drug/metabolite transporter (DMT) superfamily. Plant drug/metabolite exporter (P-DME) (TC 2.A.7.4) family.</text>
</comment>
<evidence type="ECO:0000256" key="4">
    <source>
        <dbReference type="ARBA" id="ARBA00022989"/>
    </source>
</evidence>
<comment type="caution">
    <text evidence="8">The sequence shown here is derived from an EMBL/GenBank/DDBJ whole genome shotgun (WGS) entry which is preliminary data.</text>
</comment>
<dbReference type="InterPro" id="IPR000620">
    <property type="entry name" value="EamA_dom"/>
</dbReference>
<keyword evidence="4 6" id="KW-1133">Transmembrane helix</keyword>
<evidence type="ECO:0000256" key="1">
    <source>
        <dbReference type="ARBA" id="ARBA00004141"/>
    </source>
</evidence>
<organism evidence="8 9">
    <name type="scientific">Cannabis sativa</name>
    <name type="common">Hemp</name>
    <name type="synonym">Marijuana</name>
    <dbReference type="NCBI Taxonomy" id="3483"/>
    <lineage>
        <taxon>Eukaryota</taxon>
        <taxon>Viridiplantae</taxon>
        <taxon>Streptophyta</taxon>
        <taxon>Embryophyta</taxon>
        <taxon>Tracheophyta</taxon>
        <taxon>Spermatophyta</taxon>
        <taxon>Magnoliopsida</taxon>
        <taxon>eudicotyledons</taxon>
        <taxon>Gunneridae</taxon>
        <taxon>Pentapetalae</taxon>
        <taxon>rosids</taxon>
        <taxon>fabids</taxon>
        <taxon>Rosales</taxon>
        <taxon>Cannabaceae</taxon>
        <taxon>Cannabis</taxon>
    </lineage>
</organism>
<dbReference type="GO" id="GO:0016020">
    <property type="term" value="C:membrane"/>
    <property type="evidence" value="ECO:0007669"/>
    <property type="project" value="UniProtKB-SubCell"/>
</dbReference>
<dbReference type="InterPro" id="IPR030184">
    <property type="entry name" value="WAT1-related"/>
</dbReference>
<feature type="transmembrane region" description="Helical" evidence="6">
    <location>
        <begin position="245"/>
        <end position="269"/>
    </location>
</feature>
<feature type="domain" description="EamA" evidence="7">
    <location>
        <begin position="11"/>
        <end position="141"/>
    </location>
</feature>
<comment type="subcellular location">
    <subcellularLocation>
        <location evidence="1 6">Membrane</location>
        <topology evidence="1 6">Multi-pass membrane protein</topology>
    </subcellularLocation>
</comment>
<evidence type="ECO:0000256" key="6">
    <source>
        <dbReference type="RuleBase" id="RU363077"/>
    </source>
</evidence>
<feature type="transmembrane region" description="Helical" evidence="6">
    <location>
        <begin position="301"/>
        <end position="320"/>
    </location>
</feature>
<evidence type="ECO:0000256" key="2">
    <source>
        <dbReference type="ARBA" id="ARBA00007635"/>
    </source>
</evidence>
<evidence type="ECO:0000256" key="5">
    <source>
        <dbReference type="ARBA" id="ARBA00023136"/>
    </source>
</evidence>
<dbReference type="PANTHER" id="PTHR31218">
    <property type="entry name" value="WAT1-RELATED PROTEIN"/>
    <property type="match status" value="1"/>
</dbReference>
<reference evidence="8 9" key="1">
    <citation type="journal article" date="2020" name="bioRxiv">
        <title>Sequence and annotation of 42 cannabis genomes reveals extensive copy number variation in cannabinoid synthesis and pathogen resistance genes.</title>
        <authorList>
            <person name="Mckernan K.J."/>
            <person name="Helbert Y."/>
            <person name="Kane L.T."/>
            <person name="Ebling H."/>
            <person name="Zhang L."/>
            <person name="Liu B."/>
            <person name="Eaton Z."/>
            <person name="Mclaughlin S."/>
            <person name="Kingan S."/>
            <person name="Baybayan P."/>
            <person name="Concepcion G."/>
            <person name="Jordan M."/>
            <person name="Riva A."/>
            <person name="Barbazuk W."/>
            <person name="Harkins T."/>
        </authorList>
    </citation>
    <scope>NUCLEOTIDE SEQUENCE [LARGE SCALE GENOMIC DNA]</scope>
    <source>
        <strain evidence="9">cv. Jamaican Lion 4</strain>
        <tissue evidence="8">Leaf</tissue>
    </source>
</reference>
<feature type="transmembrane region" description="Helical" evidence="6">
    <location>
        <begin position="39"/>
        <end position="58"/>
    </location>
</feature>
<evidence type="ECO:0000313" key="8">
    <source>
        <dbReference type="EMBL" id="KAF4352819.1"/>
    </source>
</evidence>
<feature type="transmembrane region" description="Helical" evidence="6">
    <location>
        <begin position="212"/>
        <end position="233"/>
    </location>
</feature>
<feature type="transmembrane region" description="Helical" evidence="6">
    <location>
        <begin position="134"/>
        <end position="153"/>
    </location>
</feature>
<evidence type="ECO:0000313" key="9">
    <source>
        <dbReference type="Proteomes" id="UP000525078"/>
    </source>
</evidence>
<protein>
    <recommendedName>
        <fullName evidence="6">WAT1-related protein</fullName>
    </recommendedName>
</protein>
<feature type="transmembrane region" description="Helical" evidence="6">
    <location>
        <begin position="276"/>
        <end position="295"/>
    </location>
</feature>
<evidence type="ECO:0000259" key="7">
    <source>
        <dbReference type="Pfam" id="PF00892"/>
    </source>
</evidence>
<keyword evidence="3 6" id="KW-0812">Transmembrane</keyword>
<dbReference type="Pfam" id="PF00892">
    <property type="entry name" value="EamA"/>
    <property type="match status" value="2"/>
</dbReference>
<dbReference type="AlphaFoldDB" id="A0A7J6E583"/>
<sequence>MEGYDEYKPAMAMFALQFSYAGVALSTRAALLQGMSPSVFVVYRQAIATLVIAPLAYFTRKKSGGSSMGLRSFGLIFLASLIGVAINQNIYFQGLYLASSSMASAMSNLVPAVTFLIAFILGLEKVKIRSLRSIAKIVGTMLCVGGAMSMALVKGPKLFNSELPINNSVFGSGSSGDDHWILGCILLFGSCCCWSIWLILQVPASASYPDHLSLSAWMCFMATIQSAIITLFIEKDMEAWKLTTAMELGCSFFSGIVGSGVSFFVQAWVISQRGPLFSAMFNPLCTIIVTILAAIFLQEKIYTGGLVGGIGVIIGLYILLWGKAKDFDPNLHKNTSLHDQREQHIDDDDDQFLEKGSHHQVDLEEPLLSDQNQ</sequence>
<evidence type="ECO:0000256" key="3">
    <source>
        <dbReference type="ARBA" id="ARBA00022692"/>
    </source>
</evidence>
<keyword evidence="5 6" id="KW-0472">Membrane</keyword>
<dbReference type="GO" id="GO:0022857">
    <property type="term" value="F:transmembrane transporter activity"/>
    <property type="evidence" value="ECO:0007669"/>
    <property type="project" value="InterPro"/>
</dbReference>
<feature type="domain" description="EamA" evidence="7">
    <location>
        <begin position="182"/>
        <end position="320"/>
    </location>
</feature>